<reference evidence="4" key="1">
    <citation type="submission" date="2020-10" db="EMBL/GenBank/DDBJ databases">
        <authorList>
            <person name="Gilroy R."/>
        </authorList>
    </citation>
    <scope>NUCLEOTIDE SEQUENCE</scope>
    <source>
        <strain evidence="4">23406</strain>
    </source>
</reference>
<dbReference type="CDD" id="cd04301">
    <property type="entry name" value="NAT_SF"/>
    <property type="match status" value="1"/>
</dbReference>
<gene>
    <name evidence="4" type="ORF">IAB14_06655</name>
</gene>
<dbReference type="PANTHER" id="PTHR10545:SF29">
    <property type="entry name" value="GH14572P-RELATED"/>
    <property type="match status" value="1"/>
</dbReference>
<dbReference type="InterPro" id="IPR000182">
    <property type="entry name" value="GNAT_dom"/>
</dbReference>
<evidence type="ECO:0000313" key="5">
    <source>
        <dbReference type="Proteomes" id="UP000886891"/>
    </source>
</evidence>
<dbReference type="Proteomes" id="UP000886891">
    <property type="component" value="Unassembled WGS sequence"/>
</dbReference>
<evidence type="ECO:0000256" key="2">
    <source>
        <dbReference type="ARBA" id="ARBA00023315"/>
    </source>
</evidence>
<dbReference type="InterPro" id="IPR016181">
    <property type="entry name" value="Acyl_CoA_acyltransferase"/>
</dbReference>
<evidence type="ECO:0000259" key="3">
    <source>
        <dbReference type="PROSITE" id="PS51186"/>
    </source>
</evidence>
<keyword evidence="1" id="KW-0808">Transferase</keyword>
<comment type="caution">
    <text evidence="4">The sequence shown here is derived from an EMBL/GenBank/DDBJ whole genome shotgun (WGS) entry which is preliminary data.</text>
</comment>
<dbReference type="EMBL" id="DVOH01000054">
    <property type="protein sequence ID" value="HIV00774.1"/>
    <property type="molecule type" value="Genomic_DNA"/>
</dbReference>
<dbReference type="PANTHER" id="PTHR10545">
    <property type="entry name" value="DIAMINE N-ACETYLTRANSFERASE"/>
    <property type="match status" value="1"/>
</dbReference>
<evidence type="ECO:0000256" key="1">
    <source>
        <dbReference type="ARBA" id="ARBA00022679"/>
    </source>
</evidence>
<reference evidence="4" key="2">
    <citation type="journal article" date="2021" name="PeerJ">
        <title>Extensive microbial diversity within the chicken gut microbiome revealed by metagenomics and culture.</title>
        <authorList>
            <person name="Gilroy R."/>
            <person name="Ravi A."/>
            <person name="Getino M."/>
            <person name="Pursley I."/>
            <person name="Horton D.L."/>
            <person name="Alikhan N.F."/>
            <person name="Baker D."/>
            <person name="Gharbi K."/>
            <person name="Hall N."/>
            <person name="Watson M."/>
            <person name="Adriaenssens E.M."/>
            <person name="Foster-Nyarko E."/>
            <person name="Jarju S."/>
            <person name="Secka A."/>
            <person name="Antonio M."/>
            <person name="Oren A."/>
            <person name="Chaudhuri R.R."/>
            <person name="La Ragione R."/>
            <person name="Hildebrand F."/>
            <person name="Pallen M.J."/>
        </authorList>
    </citation>
    <scope>NUCLEOTIDE SEQUENCE</scope>
    <source>
        <strain evidence="4">23406</strain>
    </source>
</reference>
<dbReference type="GO" id="GO:0008080">
    <property type="term" value="F:N-acetyltransferase activity"/>
    <property type="evidence" value="ECO:0007669"/>
    <property type="project" value="TreeGrafter"/>
</dbReference>
<protein>
    <submittedName>
        <fullName evidence="4">GNAT family N-acetyltransferase</fullName>
    </submittedName>
</protein>
<sequence length="130" mass="15181">MEQFYASPYVLHPIPHDAVVRNFDEAMRPDAFLEIFILEYEGKRVGFANVTKSYSTEVGGKVIQLEDIYMMPGYRNKGLGREYLKYLEQRFGGLVKRLRLEVEPSNTVAISLYEKLGYTELNYRQMIKDL</sequence>
<feature type="domain" description="N-acetyltransferase" evidence="3">
    <location>
        <begin position="1"/>
        <end position="130"/>
    </location>
</feature>
<name>A0A9D1SY18_9FIRM</name>
<dbReference type="Gene3D" id="3.40.630.30">
    <property type="match status" value="1"/>
</dbReference>
<accession>A0A9D1SY18</accession>
<dbReference type="InterPro" id="IPR051016">
    <property type="entry name" value="Diverse_Substrate_AcTransf"/>
</dbReference>
<proteinExistence type="predicted"/>
<dbReference type="Pfam" id="PF00583">
    <property type="entry name" value="Acetyltransf_1"/>
    <property type="match status" value="1"/>
</dbReference>
<keyword evidence="2" id="KW-0012">Acyltransferase</keyword>
<dbReference type="SUPFAM" id="SSF55729">
    <property type="entry name" value="Acyl-CoA N-acyltransferases (Nat)"/>
    <property type="match status" value="1"/>
</dbReference>
<evidence type="ECO:0000313" key="4">
    <source>
        <dbReference type="EMBL" id="HIV00774.1"/>
    </source>
</evidence>
<dbReference type="AlphaFoldDB" id="A0A9D1SY18"/>
<organism evidence="4 5">
    <name type="scientific">Candidatus Stercoripulliclostridium merdipullorum</name>
    <dbReference type="NCBI Taxonomy" id="2840952"/>
    <lineage>
        <taxon>Bacteria</taxon>
        <taxon>Bacillati</taxon>
        <taxon>Bacillota</taxon>
        <taxon>Clostridia</taxon>
        <taxon>Eubacteriales</taxon>
        <taxon>Candidatus Stercoripulliclostridium</taxon>
    </lineage>
</organism>
<dbReference type="PROSITE" id="PS51186">
    <property type="entry name" value="GNAT"/>
    <property type="match status" value="1"/>
</dbReference>